<sequence length="268" mass="29374">MVVVRIAVIGDVGGHVEQLRKALRELGCETEVPDGLVVVQVGDLVDRGPDSLGVLDVVAPLIGERWVQLAGNHEEQYLPGSEVFWPEPLPREGVETLREWWADGRMRVAAAVTAVGEEFLLTHAGLTLAAWQQLGEPDSAAAAAGLLNERPDLIRNRGAHGRDPETGPLWAESGAALHEPWMRYSGIVPFGQIHGHSSIVHFGDQRWTCDGRIRQRASVDWQRRHVRVRVGGRTFVGVDPRHGRAGAATWEPLVFDDTQTPMSVQVAV</sequence>
<reference evidence="3" key="1">
    <citation type="journal article" date="2019" name="Int. J. Syst. Evol. Microbiol.">
        <title>The Global Catalogue of Microorganisms (GCM) 10K type strain sequencing project: providing services to taxonomists for standard genome sequencing and annotation.</title>
        <authorList>
            <consortium name="The Broad Institute Genomics Platform"/>
            <consortium name="The Broad Institute Genome Sequencing Center for Infectious Disease"/>
            <person name="Wu L."/>
            <person name="Ma J."/>
        </authorList>
    </citation>
    <scope>NUCLEOTIDE SEQUENCE [LARGE SCALE GENOMIC DNA]</scope>
    <source>
        <strain evidence="3">CGMCC 4.7367</strain>
    </source>
</reference>
<dbReference type="EMBL" id="BNAR01000006">
    <property type="protein sequence ID" value="GHH44366.1"/>
    <property type="molecule type" value="Genomic_DNA"/>
</dbReference>
<name>A0ABQ3MHV4_9PSEU</name>
<accession>A0ABQ3MHV4</accession>
<protein>
    <recommendedName>
        <fullName evidence="1">Calcineurin-like phosphoesterase domain-containing protein</fullName>
    </recommendedName>
</protein>
<dbReference type="SUPFAM" id="SSF56300">
    <property type="entry name" value="Metallo-dependent phosphatases"/>
    <property type="match status" value="1"/>
</dbReference>
<dbReference type="Pfam" id="PF00149">
    <property type="entry name" value="Metallophos"/>
    <property type="match status" value="1"/>
</dbReference>
<proteinExistence type="predicted"/>
<dbReference type="PANTHER" id="PTHR42850:SF4">
    <property type="entry name" value="ZINC-DEPENDENT ENDOPOLYPHOSPHATASE"/>
    <property type="match status" value="1"/>
</dbReference>
<evidence type="ECO:0000259" key="1">
    <source>
        <dbReference type="Pfam" id="PF00149"/>
    </source>
</evidence>
<dbReference type="InterPro" id="IPR004843">
    <property type="entry name" value="Calcineurin-like_PHP"/>
</dbReference>
<evidence type="ECO:0000313" key="3">
    <source>
        <dbReference type="Proteomes" id="UP000605568"/>
    </source>
</evidence>
<evidence type="ECO:0000313" key="2">
    <source>
        <dbReference type="EMBL" id="GHH44366.1"/>
    </source>
</evidence>
<organism evidence="2 3">
    <name type="scientific">Lentzea cavernae</name>
    <dbReference type="NCBI Taxonomy" id="2020703"/>
    <lineage>
        <taxon>Bacteria</taxon>
        <taxon>Bacillati</taxon>
        <taxon>Actinomycetota</taxon>
        <taxon>Actinomycetes</taxon>
        <taxon>Pseudonocardiales</taxon>
        <taxon>Pseudonocardiaceae</taxon>
        <taxon>Lentzea</taxon>
    </lineage>
</organism>
<feature type="domain" description="Calcineurin-like phosphoesterase" evidence="1">
    <location>
        <begin position="5"/>
        <end position="140"/>
    </location>
</feature>
<gene>
    <name evidence="2" type="ORF">GCM10017774_43810</name>
</gene>
<keyword evidence="3" id="KW-1185">Reference proteome</keyword>
<dbReference type="Proteomes" id="UP000605568">
    <property type="component" value="Unassembled WGS sequence"/>
</dbReference>
<dbReference type="Gene3D" id="3.60.21.10">
    <property type="match status" value="1"/>
</dbReference>
<comment type="caution">
    <text evidence="2">The sequence shown here is derived from an EMBL/GenBank/DDBJ whole genome shotgun (WGS) entry which is preliminary data.</text>
</comment>
<dbReference type="InterPro" id="IPR029052">
    <property type="entry name" value="Metallo-depent_PP-like"/>
</dbReference>
<dbReference type="PANTHER" id="PTHR42850">
    <property type="entry name" value="METALLOPHOSPHOESTERASE"/>
    <property type="match status" value="1"/>
</dbReference>
<dbReference type="InterPro" id="IPR050126">
    <property type="entry name" value="Ap4A_hydrolase"/>
</dbReference>